<reference evidence="3 4" key="1">
    <citation type="submission" date="2015-07" db="EMBL/GenBank/DDBJ databases">
        <title>Genome analysis of myxobacterium Chondromyces crocatus Cm c5 reveals a high potential for natural compound synthesis and the genetic basis for the loss of fruiting body formation.</title>
        <authorList>
            <person name="Zaburannyi N."/>
            <person name="Bunk B."/>
            <person name="Maier J."/>
            <person name="Overmann J."/>
            <person name="Mueller R."/>
        </authorList>
    </citation>
    <scope>NUCLEOTIDE SEQUENCE [LARGE SCALE GENOMIC DNA]</scope>
    <source>
        <strain evidence="3 4">Cm c5</strain>
    </source>
</reference>
<feature type="signal peptide" evidence="2">
    <location>
        <begin position="1"/>
        <end position="22"/>
    </location>
</feature>
<dbReference type="AlphaFoldDB" id="A0A0K1E6Q3"/>
<evidence type="ECO:0000313" key="4">
    <source>
        <dbReference type="Proteomes" id="UP000067626"/>
    </source>
</evidence>
<dbReference type="KEGG" id="ccro:CMC5_003570"/>
<dbReference type="PROSITE" id="PS51257">
    <property type="entry name" value="PROKAR_LIPOPROTEIN"/>
    <property type="match status" value="1"/>
</dbReference>
<accession>A0A0K1E6Q3</accession>
<evidence type="ECO:0008006" key="5">
    <source>
        <dbReference type="Google" id="ProtNLM"/>
    </source>
</evidence>
<gene>
    <name evidence="3" type="ORF">CMC5_003570</name>
</gene>
<evidence type="ECO:0000256" key="2">
    <source>
        <dbReference type="SAM" id="SignalP"/>
    </source>
</evidence>
<dbReference type="RefSeq" id="WP_050428792.1">
    <property type="nucleotide sequence ID" value="NZ_CP012159.1"/>
</dbReference>
<feature type="region of interest" description="Disordered" evidence="1">
    <location>
        <begin position="17"/>
        <end position="77"/>
    </location>
</feature>
<protein>
    <recommendedName>
        <fullName evidence="5">Secreted protein</fullName>
    </recommendedName>
</protein>
<evidence type="ECO:0000256" key="1">
    <source>
        <dbReference type="SAM" id="MobiDB-lite"/>
    </source>
</evidence>
<feature type="compositionally biased region" description="Basic and acidic residues" evidence="1">
    <location>
        <begin position="58"/>
        <end position="69"/>
    </location>
</feature>
<name>A0A0K1E6Q3_CHOCO</name>
<sequence length="77" mass="7812">MRSGILLVGLLALSGLGCGGSASETPWPRVPDDAEIGPEGEETPDRPIDTADGAPSKASEEEPASREQAEPSGAAPR</sequence>
<keyword evidence="4" id="KW-1185">Reference proteome</keyword>
<organism evidence="3 4">
    <name type="scientific">Chondromyces crocatus</name>
    <dbReference type="NCBI Taxonomy" id="52"/>
    <lineage>
        <taxon>Bacteria</taxon>
        <taxon>Pseudomonadati</taxon>
        <taxon>Myxococcota</taxon>
        <taxon>Polyangia</taxon>
        <taxon>Polyangiales</taxon>
        <taxon>Polyangiaceae</taxon>
        <taxon>Chondromyces</taxon>
    </lineage>
</organism>
<dbReference type="STRING" id="52.CMC5_003570"/>
<dbReference type="Proteomes" id="UP000067626">
    <property type="component" value="Chromosome"/>
</dbReference>
<feature type="chain" id="PRO_5005458969" description="Secreted protein" evidence="2">
    <location>
        <begin position="23"/>
        <end position="77"/>
    </location>
</feature>
<dbReference type="EMBL" id="CP012159">
    <property type="protein sequence ID" value="AKT36243.1"/>
    <property type="molecule type" value="Genomic_DNA"/>
</dbReference>
<proteinExistence type="predicted"/>
<evidence type="ECO:0000313" key="3">
    <source>
        <dbReference type="EMBL" id="AKT36243.1"/>
    </source>
</evidence>
<keyword evidence="2" id="KW-0732">Signal</keyword>
<feature type="compositionally biased region" description="Acidic residues" evidence="1">
    <location>
        <begin position="33"/>
        <end position="42"/>
    </location>
</feature>